<evidence type="ECO:0000259" key="2">
    <source>
        <dbReference type="Pfam" id="PF02872"/>
    </source>
</evidence>
<keyword evidence="1" id="KW-0378">Hydrolase</keyword>
<dbReference type="Pfam" id="PF02872">
    <property type="entry name" value="5_nucleotid_C"/>
    <property type="match status" value="1"/>
</dbReference>
<evidence type="ECO:0000256" key="1">
    <source>
        <dbReference type="RuleBase" id="RU362119"/>
    </source>
</evidence>
<dbReference type="GO" id="GO:0030288">
    <property type="term" value="C:outer membrane-bounded periplasmic space"/>
    <property type="evidence" value="ECO:0007669"/>
    <property type="project" value="TreeGrafter"/>
</dbReference>
<dbReference type="GO" id="GO:0009166">
    <property type="term" value="P:nucleotide catabolic process"/>
    <property type="evidence" value="ECO:0007669"/>
    <property type="project" value="InterPro"/>
</dbReference>
<dbReference type="InterPro" id="IPR030998">
    <property type="entry name" value="Thiosulf_SoxB"/>
</dbReference>
<comment type="similarity">
    <text evidence="1">Belongs to the 5'-nucleotidase family.</text>
</comment>
<dbReference type="Gene3D" id="6.10.140.570">
    <property type="match status" value="1"/>
</dbReference>
<keyword evidence="1" id="KW-0547">Nucleotide-binding</keyword>
<dbReference type="InterPro" id="IPR006179">
    <property type="entry name" value="5_nucleotidase/apyrase"/>
</dbReference>
<gene>
    <name evidence="3" type="ORF">CLV41_101110</name>
</gene>
<dbReference type="Gene3D" id="3.60.21.10">
    <property type="match status" value="1"/>
</dbReference>
<dbReference type="PROSITE" id="PS00785">
    <property type="entry name" value="5_NUCLEOTIDASE_1"/>
    <property type="match status" value="1"/>
</dbReference>
<dbReference type="InterPro" id="IPR029052">
    <property type="entry name" value="Metallo-depent_PP-like"/>
</dbReference>
<keyword evidence="4" id="KW-1185">Reference proteome</keyword>
<dbReference type="PANTHER" id="PTHR11575">
    <property type="entry name" value="5'-NUCLEOTIDASE-RELATED"/>
    <property type="match status" value="1"/>
</dbReference>
<protein>
    <submittedName>
        <fullName evidence="3">Sulfate thiol esterase SoxB</fullName>
    </submittedName>
</protein>
<evidence type="ECO:0000313" key="3">
    <source>
        <dbReference type="EMBL" id="POF33661.1"/>
    </source>
</evidence>
<dbReference type="SUPFAM" id="SSF56300">
    <property type="entry name" value="Metallo-dependent phosphatases"/>
    <property type="match status" value="1"/>
</dbReference>
<evidence type="ECO:0000313" key="4">
    <source>
        <dbReference type="Proteomes" id="UP000236959"/>
    </source>
</evidence>
<name>A0A2S3V108_9HYPH</name>
<dbReference type="SUPFAM" id="SSF55816">
    <property type="entry name" value="5'-nucleotidase (syn. UDP-sugar hydrolase), C-terminal domain"/>
    <property type="match status" value="1"/>
</dbReference>
<dbReference type="InterPro" id="IPR036907">
    <property type="entry name" value="5'-Nucleotdase_C_sf"/>
</dbReference>
<dbReference type="OrthoDB" id="5469761at2"/>
<dbReference type="GO" id="GO:0046872">
    <property type="term" value="F:metal ion binding"/>
    <property type="evidence" value="ECO:0007669"/>
    <property type="project" value="InterPro"/>
</dbReference>
<reference evidence="3 4" key="1">
    <citation type="submission" date="2018-01" db="EMBL/GenBank/DDBJ databases">
        <title>Genomic Encyclopedia of Archaeal and Bacterial Type Strains, Phase II (KMG-II): from individual species to whole genera.</title>
        <authorList>
            <person name="Goeker M."/>
        </authorList>
    </citation>
    <scope>NUCLEOTIDE SEQUENCE [LARGE SCALE GENOMIC DNA]</scope>
    <source>
        <strain evidence="3 4">DSM 17023</strain>
    </source>
</reference>
<dbReference type="CDD" id="cd07411">
    <property type="entry name" value="MPP_SoxB_N"/>
    <property type="match status" value="1"/>
</dbReference>
<dbReference type="GO" id="GO:0000166">
    <property type="term" value="F:nucleotide binding"/>
    <property type="evidence" value="ECO:0007669"/>
    <property type="project" value="UniProtKB-KW"/>
</dbReference>
<dbReference type="InterPro" id="IPR006146">
    <property type="entry name" value="5'-Nucleotdase_CS"/>
</dbReference>
<dbReference type="PROSITE" id="PS51318">
    <property type="entry name" value="TAT"/>
    <property type="match status" value="1"/>
</dbReference>
<dbReference type="NCBIfam" id="TIGR04486">
    <property type="entry name" value="thiosulf_SoxB"/>
    <property type="match status" value="1"/>
</dbReference>
<dbReference type="Gene3D" id="3.90.780.10">
    <property type="entry name" value="5'-Nucleotidase, C-terminal domain"/>
    <property type="match status" value="1"/>
</dbReference>
<organism evidence="3 4">
    <name type="scientific">Roseibium marinum</name>
    <dbReference type="NCBI Taxonomy" id="281252"/>
    <lineage>
        <taxon>Bacteria</taxon>
        <taxon>Pseudomonadati</taxon>
        <taxon>Pseudomonadota</taxon>
        <taxon>Alphaproteobacteria</taxon>
        <taxon>Hyphomicrobiales</taxon>
        <taxon>Stappiaceae</taxon>
        <taxon>Roseibium</taxon>
    </lineage>
</organism>
<dbReference type="GO" id="GO:0016788">
    <property type="term" value="F:hydrolase activity, acting on ester bonds"/>
    <property type="evidence" value="ECO:0007669"/>
    <property type="project" value="InterPro"/>
</dbReference>
<feature type="domain" description="5'-Nucleotidase C-terminal" evidence="2">
    <location>
        <begin position="396"/>
        <end position="535"/>
    </location>
</feature>
<dbReference type="InterPro" id="IPR008334">
    <property type="entry name" value="5'-Nucleotdase_C"/>
</dbReference>
<dbReference type="Proteomes" id="UP000236959">
    <property type="component" value="Unassembled WGS sequence"/>
</dbReference>
<dbReference type="EMBL" id="PPCN01000001">
    <property type="protein sequence ID" value="POF33661.1"/>
    <property type="molecule type" value="Genomic_DNA"/>
</dbReference>
<proteinExistence type="inferred from homology"/>
<dbReference type="PANTHER" id="PTHR11575:SF42">
    <property type="entry name" value="SULFUR OXIDATION PROTEIN SOXB"/>
    <property type="match status" value="1"/>
</dbReference>
<dbReference type="InterPro" id="IPR006311">
    <property type="entry name" value="TAT_signal"/>
</dbReference>
<dbReference type="RefSeq" id="WP_103220347.1">
    <property type="nucleotide sequence ID" value="NZ_PPCN01000001.1"/>
</dbReference>
<dbReference type="InterPro" id="IPR041829">
    <property type="entry name" value="SoxB_N"/>
</dbReference>
<accession>A0A2S3V108</accession>
<dbReference type="AlphaFoldDB" id="A0A2S3V108"/>
<comment type="caution">
    <text evidence="3">The sequence shown here is derived from an EMBL/GenBank/DDBJ whole genome shotgun (WGS) entry which is preliminary data.</text>
</comment>
<sequence>MFSRREFLMAATATSALLGSGMAGSWSRLMAQQALSEDLLLQMEPKGKLTLVHITDIHAQLKPIYFREPSINLGIGDVAGKPPHVTGADFLKLYDIEPGSPDAYALTSEDYVSLARTYGKMGGMDRVATVIKRIRAERGADNVLLLDGGDTWQGSYTSNETLGQDMITVMNSLEPDAMTGHWEFTYGTDRVQEVIDELPFSFLGSNIYDSEWDEPAFEAWKMFERGGAKVAVIGQAFPYTPIANPRWMIPGWSFGIREEDIAKHVAEAQDEGADLIVLLSHNGFDVDRKLASRVDGIDVILTGHTHDALPEPVIVNDTLVIASGSNGKFVSRLDLDIKDGKLAGYAYRLIPIFSDIITPDADMSALIDEVRAPYEKDLARVLGKTESLLYRRGNFNGTFDDLICQALLEERDAQIALSPGFRWGTTVIPGQDITFEDLHNACAMTYPAAYRSAMNGQMLKDILEDVGDNLFNKDPYYQQGGDMVRVGGMGYTIDPNKEIGERISNMTLLATGEAIDPAKDYVVAGWASVNEGTEGPPIWDVVENHITKNPVVKLPDNQSVTLAG</sequence>
<dbReference type="PRINTS" id="PR01607">
    <property type="entry name" value="APYRASEFAMLY"/>
</dbReference>